<comment type="similarity">
    <text evidence="1">Belongs to the ZPR1 family.</text>
</comment>
<evidence type="ECO:0000313" key="6">
    <source>
        <dbReference type="EMBL" id="GJQ12994.1"/>
    </source>
</evidence>
<dbReference type="OrthoDB" id="308464at2759"/>
<dbReference type="Pfam" id="PF03367">
    <property type="entry name" value="Zn_ribbon_ZPR1"/>
    <property type="match status" value="2"/>
</dbReference>
<evidence type="ECO:0000259" key="5">
    <source>
        <dbReference type="SMART" id="SM00709"/>
    </source>
</evidence>
<keyword evidence="4" id="KW-0862">Zinc</keyword>
<dbReference type="Gene3D" id="2.20.25.420">
    <property type="entry name" value="ZPR1, zinc finger domain"/>
    <property type="match status" value="2"/>
</dbReference>
<name>A0A9C7PZG5_9RHOD</name>
<feature type="domain" description="Zinc finger ZPR1-type" evidence="5">
    <location>
        <begin position="20"/>
        <end position="175"/>
    </location>
</feature>
<comment type="caution">
    <text evidence="6">The sequence shown here is derived from an EMBL/GenBank/DDBJ whole genome shotgun (WGS) entry which is preliminary data.</text>
</comment>
<dbReference type="GO" id="GO:0005634">
    <property type="term" value="C:nucleus"/>
    <property type="evidence" value="ECO:0007669"/>
    <property type="project" value="TreeGrafter"/>
</dbReference>
<dbReference type="GO" id="GO:0008270">
    <property type="term" value="F:zinc ion binding"/>
    <property type="evidence" value="ECO:0007669"/>
    <property type="project" value="UniProtKB-KW"/>
</dbReference>
<keyword evidence="3" id="KW-0863">Zinc-finger</keyword>
<feature type="domain" description="Zinc finger ZPR1-type" evidence="5">
    <location>
        <begin position="242"/>
        <end position="402"/>
    </location>
</feature>
<reference evidence="6" key="1">
    <citation type="journal article" date="2022" name="Proc. Natl. Acad. Sci. U.S.A.">
        <title>Life cycle and functional genomics of the unicellular red alga Galdieria for elucidating algal and plant evolution and industrial use.</title>
        <authorList>
            <person name="Hirooka S."/>
            <person name="Itabashi T."/>
            <person name="Ichinose T.M."/>
            <person name="Onuma R."/>
            <person name="Fujiwara T."/>
            <person name="Yamashita S."/>
            <person name="Jong L.W."/>
            <person name="Tomita R."/>
            <person name="Iwane A.H."/>
            <person name="Miyagishima S.Y."/>
        </authorList>
    </citation>
    <scope>NUCLEOTIDE SEQUENCE</scope>
    <source>
        <strain evidence="6">NBRC 102759</strain>
    </source>
</reference>
<accession>A0A9C7PZG5</accession>
<dbReference type="InterPro" id="IPR042451">
    <property type="entry name" value="ZPR1_A/B_dom"/>
</dbReference>
<dbReference type="InterPro" id="IPR056180">
    <property type="entry name" value="ZPR1_jr_dom"/>
</dbReference>
<dbReference type="InterPro" id="IPR040141">
    <property type="entry name" value="ZPR1"/>
</dbReference>
<evidence type="ECO:0000313" key="7">
    <source>
        <dbReference type="Proteomes" id="UP001061958"/>
    </source>
</evidence>
<sequence length="430" mass="49539">MVMEQRPEEDAMPERWELTSLCMECGQQGVTKCLVQDIPFFHKVICMSFDCPHCGNHNNQTTCAQEIEPRGIRWTLHVTRERDWLRRVWISDYATIRIPKIELEIPPTRRREEGAKGGRVTTVEGIWLQVVDDLRQVEENQKLLTFMEQRLLPLRQDVDFELILEDPSGSSRIEWQIGDEEPGMIISNAHILDKSLQMTQYVRSKEENEYLGLVPPVDNNSYEEEGNDQSPIARDEVVKLSSNCPCCGLLGENRIHCTDIPYFKQVLIISFTCQYCGYKTNHIQSGWGVEDYGKRITLHVHSSDDLSRSILLSDTCHIWIPEISLQVQGESFCKWSTVEGILKDIVENMENQYSFVLGDSVDPEEREKWQSFLQQLKKIANGEQLEFTLVLDDPAGNSYIQNICAPEEDPQMEVSTYERTSEMNEALGLP</sequence>
<evidence type="ECO:0000256" key="1">
    <source>
        <dbReference type="ARBA" id="ARBA00008354"/>
    </source>
</evidence>
<proteinExistence type="inferred from homology"/>
<dbReference type="PANTHER" id="PTHR10876:SF0">
    <property type="entry name" value="ZINC FINGER PROTEIN ZPR1"/>
    <property type="match status" value="1"/>
</dbReference>
<dbReference type="AlphaFoldDB" id="A0A9C7PZG5"/>
<dbReference type="InterPro" id="IPR004457">
    <property type="entry name" value="Znf_ZPR1"/>
</dbReference>
<dbReference type="Pfam" id="PF22794">
    <property type="entry name" value="jr-ZPR1"/>
    <property type="match status" value="2"/>
</dbReference>
<dbReference type="Proteomes" id="UP001061958">
    <property type="component" value="Unassembled WGS sequence"/>
</dbReference>
<dbReference type="InterPro" id="IPR042452">
    <property type="entry name" value="ZPR1_Znf1/2"/>
</dbReference>
<dbReference type="EMBL" id="BQMJ01000039">
    <property type="protein sequence ID" value="GJQ12994.1"/>
    <property type="molecule type" value="Genomic_DNA"/>
</dbReference>
<evidence type="ECO:0000256" key="2">
    <source>
        <dbReference type="ARBA" id="ARBA00022723"/>
    </source>
</evidence>
<protein>
    <recommendedName>
        <fullName evidence="5">Zinc finger ZPR1-type domain-containing protein</fullName>
    </recommendedName>
</protein>
<keyword evidence="2" id="KW-0479">Metal-binding</keyword>
<reference evidence="6" key="2">
    <citation type="submission" date="2022-01" db="EMBL/GenBank/DDBJ databases">
        <authorList>
            <person name="Hirooka S."/>
            <person name="Miyagishima S.Y."/>
        </authorList>
    </citation>
    <scope>NUCLEOTIDE SEQUENCE</scope>
    <source>
        <strain evidence="6">NBRC 102759</strain>
    </source>
</reference>
<dbReference type="PANTHER" id="PTHR10876">
    <property type="entry name" value="ZINC FINGER PROTEIN ZPR1"/>
    <property type="match status" value="1"/>
</dbReference>
<dbReference type="SMART" id="SM00709">
    <property type="entry name" value="Zpr1"/>
    <property type="match status" value="2"/>
</dbReference>
<evidence type="ECO:0000256" key="3">
    <source>
        <dbReference type="ARBA" id="ARBA00022771"/>
    </source>
</evidence>
<organism evidence="6 7">
    <name type="scientific">Galdieria partita</name>
    <dbReference type="NCBI Taxonomy" id="83374"/>
    <lineage>
        <taxon>Eukaryota</taxon>
        <taxon>Rhodophyta</taxon>
        <taxon>Bangiophyceae</taxon>
        <taxon>Galdieriales</taxon>
        <taxon>Galdieriaceae</taxon>
        <taxon>Galdieria</taxon>
    </lineage>
</organism>
<keyword evidence="7" id="KW-1185">Reference proteome</keyword>
<dbReference type="FunFam" id="2.60.120.1040:FF:000006">
    <property type="entry name" value="Zinc finger protein zpr1"/>
    <property type="match status" value="1"/>
</dbReference>
<dbReference type="NCBIfam" id="TIGR00310">
    <property type="entry name" value="ZPR1_znf"/>
    <property type="match status" value="1"/>
</dbReference>
<gene>
    <name evidence="6" type="ORF">GpartN1_g4785.t1</name>
</gene>
<evidence type="ECO:0000256" key="4">
    <source>
        <dbReference type="ARBA" id="ARBA00022833"/>
    </source>
</evidence>
<dbReference type="Gene3D" id="2.60.120.1040">
    <property type="entry name" value="ZPR1, A/B domain"/>
    <property type="match status" value="2"/>
</dbReference>